<sequence>MKTHRIEPGPGQESVWDYPRPPRPEAFSGHIEVVFNGVAIVDTRGAMRVIETSHPPVYYIPPEDIHRQYIIQCPGTSYCEWKGQAYYYSVAVGQRRAERACWYYPDPTPGFSTIKDFVAFYPGLMDACFVNSERVEPQPGGFYGGWVTSTTVGPFKGEPGTEYW</sequence>
<dbReference type="PANTHER" id="PTHR43058:SF1">
    <property type="entry name" value="DUF427 DOMAIN-CONTAINING PROTEIN"/>
    <property type="match status" value="1"/>
</dbReference>
<dbReference type="Proteomes" id="UP000218542">
    <property type="component" value="Unassembled WGS sequence"/>
</dbReference>
<reference evidence="2 3" key="1">
    <citation type="journal article" date="2017" name="Environ. Microbiol. Rep.">
        <title>Genetic diversity of marine anaerobic ammonium-oxidizing bacteria as revealed by genomic and proteomic analyses of 'Candidatus Scalindua japonica'.</title>
        <authorList>
            <person name="Oshiki M."/>
            <person name="Mizuto K."/>
            <person name="Kimura Z."/>
            <person name="Kindaichi T."/>
            <person name="Satoh H."/>
            <person name="Okabe S."/>
        </authorList>
    </citation>
    <scope>NUCLEOTIDE SEQUENCE [LARGE SCALE GENOMIC DNA]</scope>
    <source>
        <strain evidence="3">husup-a2</strain>
    </source>
</reference>
<evidence type="ECO:0000313" key="3">
    <source>
        <dbReference type="Proteomes" id="UP000218542"/>
    </source>
</evidence>
<dbReference type="OrthoDB" id="119916at2"/>
<organism evidence="2 3">
    <name type="scientific">Candidatus Scalindua japonica</name>
    <dbReference type="NCBI Taxonomy" id="1284222"/>
    <lineage>
        <taxon>Bacteria</taxon>
        <taxon>Pseudomonadati</taxon>
        <taxon>Planctomycetota</taxon>
        <taxon>Candidatus Brocadiia</taxon>
        <taxon>Candidatus Brocadiales</taxon>
        <taxon>Candidatus Scalinduaceae</taxon>
        <taxon>Candidatus Scalindua</taxon>
    </lineage>
</organism>
<protein>
    <recommendedName>
        <fullName evidence="1">DUF427 domain-containing protein</fullName>
    </recommendedName>
</protein>
<dbReference type="InterPro" id="IPR038694">
    <property type="entry name" value="DUF427_sf"/>
</dbReference>
<feature type="domain" description="DUF427" evidence="1">
    <location>
        <begin position="31"/>
        <end position="122"/>
    </location>
</feature>
<dbReference type="EMBL" id="BAOS01000035">
    <property type="protein sequence ID" value="GAX62569.1"/>
    <property type="molecule type" value="Genomic_DNA"/>
</dbReference>
<name>A0A286U361_9BACT</name>
<evidence type="ECO:0000259" key="1">
    <source>
        <dbReference type="Pfam" id="PF04248"/>
    </source>
</evidence>
<proteinExistence type="predicted"/>
<dbReference type="PANTHER" id="PTHR43058">
    <property type="entry name" value="SLR0655 PROTEIN"/>
    <property type="match status" value="1"/>
</dbReference>
<keyword evidence="3" id="KW-1185">Reference proteome</keyword>
<gene>
    <name evidence="2" type="ORF">SCALIN_C35_0008</name>
</gene>
<dbReference type="InterPro" id="IPR007361">
    <property type="entry name" value="DUF427"/>
</dbReference>
<dbReference type="RefSeq" id="WP_096895955.1">
    <property type="nucleotide sequence ID" value="NZ_BAOS01000035.1"/>
</dbReference>
<comment type="caution">
    <text evidence="2">The sequence shown here is derived from an EMBL/GenBank/DDBJ whole genome shotgun (WGS) entry which is preliminary data.</text>
</comment>
<dbReference type="AlphaFoldDB" id="A0A286U361"/>
<evidence type="ECO:0000313" key="2">
    <source>
        <dbReference type="EMBL" id="GAX62569.1"/>
    </source>
</evidence>
<dbReference type="Gene3D" id="2.170.150.40">
    <property type="entry name" value="Domain of unknown function (DUF427)"/>
    <property type="match status" value="1"/>
</dbReference>
<dbReference type="Pfam" id="PF04248">
    <property type="entry name" value="NTP_transf_9"/>
    <property type="match status" value="1"/>
</dbReference>
<accession>A0A286U361</accession>